<protein>
    <recommendedName>
        <fullName evidence="5">Ketosynthase family 3 (KS3) domain-containing protein</fullName>
    </recommendedName>
</protein>
<dbReference type="Pfam" id="PF00109">
    <property type="entry name" value="ketoacyl-synt"/>
    <property type="match status" value="2"/>
</dbReference>
<evidence type="ECO:0000256" key="4">
    <source>
        <dbReference type="RuleBase" id="RU003694"/>
    </source>
</evidence>
<dbReference type="InterPro" id="IPR020841">
    <property type="entry name" value="PKS_Beta-ketoAc_synthase_dom"/>
</dbReference>
<dbReference type="InterPro" id="IPR016039">
    <property type="entry name" value="Thiolase-like"/>
</dbReference>
<keyword evidence="3 4" id="KW-0808">Transferase</keyword>
<dbReference type="OMA" id="CNDARAV"/>
<dbReference type="Pfam" id="PF02801">
    <property type="entry name" value="Ketoacyl-synt_C"/>
    <property type="match status" value="1"/>
</dbReference>
<dbReference type="AlphaFoldDB" id="F0ZV48"/>
<keyword evidence="2" id="KW-0597">Phosphoprotein</keyword>
<dbReference type="GeneID" id="10507473"/>
<dbReference type="PANTHER" id="PTHR45681">
    <property type="entry name" value="POLYKETIDE SYNTHASE 44-RELATED"/>
    <property type="match status" value="1"/>
</dbReference>
<evidence type="ECO:0000313" key="6">
    <source>
        <dbReference type="EMBL" id="EGC32190.1"/>
    </source>
</evidence>
<accession>F0ZV48</accession>
<name>F0ZV48_DICPU</name>
<dbReference type="STRING" id="5786.F0ZV48"/>
<organism evidence="6 7">
    <name type="scientific">Dictyostelium purpureum</name>
    <name type="common">Slime mold</name>
    <dbReference type="NCBI Taxonomy" id="5786"/>
    <lineage>
        <taxon>Eukaryota</taxon>
        <taxon>Amoebozoa</taxon>
        <taxon>Evosea</taxon>
        <taxon>Eumycetozoa</taxon>
        <taxon>Dictyostelia</taxon>
        <taxon>Dictyosteliales</taxon>
        <taxon>Dictyosteliaceae</taxon>
        <taxon>Dictyostelium</taxon>
    </lineage>
</organism>
<evidence type="ECO:0000256" key="2">
    <source>
        <dbReference type="ARBA" id="ARBA00022553"/>
    </source>
</evidence>
<dbReference type="PROSITE" id="PS52004">
    <property type="entry name" value="KS3_2"/>
    <property type="match status" value="1"/>
</dbReference>
<dbReference type="OrthoDB" id="329835at2759"/>
<dbReference type="RefSeq" id="XP_003291294.1">
    <property type="nucleotide sequence ID" value="XM_003291246.1"/>
</dbReference>
<dbReference type="SUPFAM" id="SSF53901">
    <property type="entry name" value="Thiolase-like"/>
    <property type="match status" value="1"/>
</dbReference>
<evidence type="ECO:0000313" key="7">
    <source>
        <dbReference type="Proteomes" id="UP000001064"/>
    </source>
</evidence>
<proteinExistence type="inferred from homology"/>
<dbReference type="KEGG" id="dpp:DICPUDRAFT_155880"/>
<dbReference type="InterPro" id="IPR014030">
    <property type="entry name" value="Ketoacyl_synth_N"/>
</dbReference>
<evidence type="ECO:0000259" key="5">
    <source>
        <dbReference type="PROSITE" id="PS52004"/>
    </source>
</evidence>
<evidence type="ECO:0000256" key="3">
    <source>
        <dbReference type="ARBA" id="ARBA00022679"/>
    </source>
</evidence>
<comment type="similarity">
    <text evidence="4">Belongs to the thiolase-like superfamily. Beta-ketoacyl-ACP synthases family.</text>
</comment>
<dbReference type="SMART" id="SM00825">
    <property type="entry name" value="PKS_KS"/>
    <property type="match status" value="1"/>
</dbReference>
<feature type="domain" description="Ketosynthase family 3 (KS3)" evidence="5">
    <location>
        <begin position="1"/>
        <end position="319"/>
    </location>
</feature>
<keyword evidence="7" id="KW-1185">Reference proteome</keyword>
<evidence type="ECO:0000256" key="1">
    <source>
        <dbReference type="ARBA" id="ARBA00022450"/>
    </source>
</evidence>
<dbReference type="GO" id="GO:0016746">
    <property type="term" value="F:acyltransferase activity"/>
    <property type="evidence" value="ECO:0007669"/>
    <property type="project" value="InterPro"/>
</dbReference>
<dbReference type="eggNOG" id="KOG1202">
    <property type="taxonomic scope" value="Eukaryota"/>
</dbReference>
<dbReference type="InParanoid" id="F0ZV48"/>
<reference evidence="7" key="1">
    <citation type="journal article" date="2011" name="Genome Biol.">
        <title>Comparative genomics of the social amoebae Dictyostelium discoideum and Dictyostelium purpureum.</title>
        <authorList>
            <consortium name="US DOE Joint Genome Institute (JGI-PGF)"/>
            <person name="Sucgang R."/>
            <person name="Kuo A."/>
            <person name="Tian X."/>
            <person name="Salerno W."/>
            <person name="Parikh A."/>
            <person name="Feasley C.L."/>
            <person name="Dalin E."/>
            <person name="Tu H."/>
            <person name="Huang E."/>
            <person name="Barry K."/>
            <person name="Lindquist E."/>
            <person name="Shapiro H."/>
            <person name="Bruce D."/>
            <person name="Schmutz J."/>
            <person name="Salamov A."/>
            <person name="Fey P."/>
            <person name="Gaudet P."/>
            <person name="Anjard C."/>
            <person name="Babu M.M."/>
            <person name="Basu S."/>
            <person name="Bushmanova Y."/>
            <person name="van der Wel H."/>
            <person name="Katoh-Kurasawa M."/>
            <person name="Dinh C."/>
            <person name="Coutinho P.M."/>
            <person name="Saito T."/>
            <person name="Elias M."/>
            <person name="Schaap P."/>
            <person name="Kay R.R."/>
            <person name="Henrissat B."/>
            <person name="Eichinger L."/>
            <person name="Rivero F."/>
            <person name="Putnam N.H."/>
            <person name="West C.M."/>
            <person name="Loomis W.F."/>
            <person name="Chisholm R.L."/>
            <person name="Shaulsky G."/>
            <person name="Strassmann J.E."/>
            <person name="Queller D.C."/>
            <person name="Kuspa A."/>
            <person name="Grigoriev I.V."/>
        </authorList>
    </citation>
    <scope>NUCLEOTIDE SEQUENCE [LARGE SCALE GENOMIC DNA]</scope>
    <source>
        <strain evidence="7">QSDP1</strain>
    </source>
</reference>
<dbReference type="PANTHER" id="PTHR45681:SF4">
    <property type="entry name" value="BETA-KETOACYL SYNTHASE FAMILY PROTEIN-RELATED"/>
    <property type="match status" value="1"/>
</dbReference>
<gene>
    <name evidence="6" type="ORF">DICPUDRAFT_155880</name>
</gene>
<dbReference type="InterPro" id="IPR014031">
    <property type="entry name" value="Ketoacyl_synth_C"/>
</dbReference>
<dbReference type="Gene3D" id="3.40.47.10">
    <property type="match status" value="1"/>
</dbReference>
<dbReference type="Proteomes" id="UP000001064">
    <property type="component" value="Unassembled WGS sequence"/>
</dbReference>
<dbReference type="CDD" id="cd00833">
    <property type="entry name" value="PKS"/>
    <property type="match status" value="1"/>
</dbReference>
<sequence>MGENFNKNILEENLVAVIGIGFRLPSGNLNESNQTPSQLFNNLMNGFNGVVGLQERWNENFFKLNEIGCNSAAVTIDPQQRLLLKCTYEALEDGGVDPITLRGSNTTQSNLFGTSAHSASNRISYCFDFHGASLTIDSACSSSTTSIALGYESIKSGKSNCSIVGGVNMIMEGRCMTFDADADGYVRSEGVGVVVLKNLNQAIKDGNNIYCVVSGASLNVDGNGLDDKLNFYSPSSISQAENIKLALKSTNGLIDRADIDYVECHGTGTPKGNPVELEGISMVFKDSTVHSPSNPLLVGSIKSNIGHLEGNYFYCFYYK</sequence>
<dbReference type="EMBL" id="GL871207">
    <property type="protein sequence ID" value="EGC32190.1"/>
    <property type="molecule type" value="Genomic_DNA"/>
</dbReference>
<keyword evidence="1" id="KW-0596">Phosphopantetheine</keyword>
<dbReference type="InterPro" id="IPR050444">
    <property type="entry name" value="Polyketide_Synthase"/>
</dbReference>
<dbReference type="VEuPathDB" id="AmoebaDB:DICPUDRAFT_155880"/>